<feature type="transmembrane region" description="Helical" evidence="9">
    <location>
        <begin position="144"/>
        <end position="162"/>
    </location>
</feature>
<comment type="subcellular location">
    <subcellularLocation>
        <location evidence="1">Membrane</location>
        <topology evidence="1">Multi-pass membrane protein</topology>
    </subcellularLocation>
</comment>
<evidence type="ECO:0000256" key="5">
    <source>
        <dbReference type="ARBA" id="ARBA00023136"/>
    </source>
</evidence>
<dbReference type="PANTHER" id="PTHR45695:SF9">
    <property type="entry name" value="LEUCOKININ RECEPTOR"/>
    <property type="match status" value="1"/>
</dbReference>
<feature type="non-terminal residue" evidence="12">
    <location>
        <position position="231"/>
    </location>
</feature>
<evidence type="ECO:0000256" key="8">
    <source>
        <dbReference type="RuleBase" id="RU000688"/>
    </source>
</evidence>
<evidence type="ECO:0000256" key="4">
    <source>
        <dbReference type="ARBA" id="ARBA00023040"/>
    </source>
</evidence>
<evidence type="ECO:0000256" key="2">
    <source>
        <dbReference type="ARBA" id="ARBA00022692"/>
    </source>
</evidence>
<keyword evidence="3 9" id="KW-1133">Transmembrane helix</keyword>
<dbReference type="GO" id="GO:0005886">
    <property type="term" value="C:plasma membrane"/>
    <property type="evidence" value="ECO:0007669"/>
    <property type="project" value="TreeGrafter"/>
</dbReference>
<dbReference type="InterPro" id="IPR000276">
    <property type="entry name" value="GPCR_Rhodpsn"/>
</dbReference>
<keyword evidence="5 9" id="KW-0472">Membrane</keyword>
<dbReference type="Proteomes" id="UP000515163">
    <property type="component" value="Unplaced"/>
</dbReference>
<evidence type="ECO:0000256" key="9">
    <source>
        <dbReference type="SAM" id="Phobius"/>
    </source>
</evidence>
<accession>A0A6P8GZ93</accession>
<evidence type="ECO:0000313" key="12">
    <source>
        <dbReference type="RefSeq" id="XP_031549539.1"/>
    </source>
</evidence>
<evidence type="ECO:0000256" key="1">
    <source>
        <dbReference type="ARBA" id="ARBA00004141"/>
    </source>
</evidence>
<organism evidence="11 12">
    <name type="scientific">Actinia tenebrosa</name>
    <name type="common">Australian red waratah sea anemone</name>
    <dbReference type="NCBI Taxonomy" id="6105"/>
    <lineage>
        <taxon>Eukaryota</taxon>
        <taxon>Metazoa</taxon>
        <taxon>Cnidaria</taxon>
        <taxon>Anthozoa</taxon>
        <taxon>Hexacorallia</taxon>
        <taxon>Actiniaria</taxon>
        <taxon>Actiniidae</taxon>
        <taxon>Actinia</taxon>
    </lineage>
</organism>
<feature type="transmembrane region" description="Helical" evidence="9">
    <location>
        <begin position="112"/>
        <end position="132"/>
    </location>
</feature>
<keyword evidence="2 8" id="KW-0812">Transmembrane</keyword>
<dbReference type="AlphaFoldDB" id="A0A6P8GZ93"/>
<feature type="transmembrane region" description="Helical" evidence="9">
    <location>
        <begin position="191"/>
        <end position="214"/>
    </location>
</feature>
<dbReference type="CDD" id="cd00637">
    <property type="entry name" value="7tm_classA_rhodopsin-like"/>
    <property type="match status" value="1"/>
</dbReference>
<sequence length="231" mass="26396">MDNYSLFTNTTRHQDERMADDTKVVLYSILLVWSLIGNVLVIAVVFSNDIKTIFNGLIVNMAVSDLFVPLLALPLKIVESSRGRYNEWLVEGPLGETLCKLCYFFIDISPAVSVFSLIIIAVNRFVAIVFPSSLKRWSGKIQRVLLMFTWVFSMALLSPYFYTFRLKHINGLTYCLSTWSPAFEDIPARTLFISILIVAVFLIPFLTITVLYVMMLKKLIQHSKTVENSFN</sequence>
<comment type="similarity">
    <text evidence="8">Belongs to the G-protein coupled receptor 1 family.</text>
</comment>
<dbReference type="KEGG" id="aten:116287069"/>
<evidence type="ECO:0000256" key="7">
    <source>
        <dbReference type="ARBA" id="ARBA00023224"/>
    </source>
</evidence>
<dbReference type="PROSITE" id="PS50262">
    <property type="entry name" value="G_PROTEIN_RECEP_F1_2"/>
    <property type="match status" value="1"/>
</dbReference>
<dbReference type="PANTHER" id="PTHR45695">
    <property type="entry name" value="LEUCOKININ RECEPTOR-RELATED"/>
    <property type="match status" value="1"/>
</dbReference>
<dbReference type="OrthoDB" id="10071887at2759"/>
<dbReference type="Gene3D" id="1.20.1070.10">
    <property type="entry name" value="Rhodopsin 7-helix transmembrane proteins"/>
    <property type="match status" value="1"/>
</dbReference>
<keyword evidence="7 8" id="KW-0807">Transducer</keyword>
<evidence type="ECO:0000313" key="11">
    <source>
        <dbReference type="Proteomes" id="UP000515163"/>
    </source>
</evidence>
<dbReference type="Pfam" id="PF00001">
    <property type="entry name" value="7tm_1"/>
    <property type="match status" value="1"/>
</dbReference>
<feature type="transmembrane region" description="Helical" evidence="9">
    <location>
        <begin position="24"/>
        <end position="46"/>
    </location>
</feature>
<dbReference type="RefSeq" id="XP_031549539.1">
    <property type="nucleotide sequence ID" value="XM_031693679.1"/>
</dbReference>
<reference evidence="12" key="1">
    <citation type="submission" date="2025-08" db="UniProtKB">
        <authorList>
            <consortium name="RefSeq"/>
        </authorList>
    </citation>
    <scope>IDENTIFICATION</scope>
    <source>
        <tissue evidence="12">Tentacle</tissue>
    </source>
</reference>
<dbReference type="SUPFAM" id="SSF81321">
    <property type="entry name" value="Family A G protein-coupled receptor-like"/>
    <property type="match status" value="1"/>
</dbReference>
<evidence type="ECO:0000259" key="10">
    <source>
        <dbReference type="PROSITE" id="PS50262"/>
    </source>
</evidence>
<dbReference type="GO" id="GO:0004930">
    <property type="term" value="F:G protein-coupled receptor activity"/>
    <property type="evidence" value="ECO:0007669"/>
    <property type="project" value="UniProtKB-KW"/>
</dbReference>
<feature type="transmembrane region" description="Helical" evidence="9">
    <location>
        <begin position="52"/>
        <end position="73"/>
    </location>
</feature>
<evidence type="ECO:0000256" key="6">
    <source>
        <dbReference type="ARBA" id="ARBA00023170"/>
    </source>
</evidence>
<dbReference type="PRINTS" id="PR00237">
    <property type="entry name" value="GPCRRHODOPSN"/>
</dbReference>
<keyword evidence="11" id="KW-1185">Reference proteome</keyword>
<keyword evidence="6 8" id="KW-0675">Receptor</keyword>
<name>A0A6P8GZ93_ACTTE</name>
<dbReference type="InterPro" id="IPR017452">
    <property type="entry name" value="GPCR_Rhodpsn_7TM"/>
</dbReference>
<dbReference type="InParanoid" id="A0A6P8GZ93"/>
<dbReference type="PROSITE" id="PS00237">
    <property type="entry name" value="G_PROTEIN_RECEP_F1_1"/>
    <property type="match status" value="1"/>
</dbReference>
<proteinExistence type="inferred from homology"/>
<dbReference type="GeneID" id="116287069"/>
<dbReference type="FunCoup" id="A0A6P8GZ93">
    <property type="interactions" value="1300"/>
</dbReference>
<gene>
    <name evidence="12" type="primary">LOC116287069</name>
</gene>
<feature type="domain" description="G-protein coupled receptors family 1 profile" evidence="10">
    <location>
        <begin position="37"/>
        <end position="231"/>
    </location>
</feature>
<evidence type="ECO:0000256" key="3">
    <source>
        <dbReference type="ARBA" id="ARBA00022989"/>
    </source>
</evidence>
<protein>
    <submittedName>
        <fullName evidence="12">Cholecystokinin receptor-like</fullName>
    </submittedName>
</protein>
<keyword evidence="4 8" id="KW-0297">G-protein coupled receptor</keyword>